<reference evidence="10" key="3">
    <citation type="submission" date="2025-09" db="UniProtKB">
        <authorList>
            <consortium name="Ensembl"/>
        </authorList>
    </citation>
    <scope>IDENTIFICATION</scope>
</reference>
<comment type="domain">
    <text evidence="7">The N-terminal C2 domain associates with lipid membranes upon calcium binding.</text>
</comment>
<dbReference type="FunFam" id="3.40.1090.10:FF:000002">
    <property type="entry name" value="Phospholipase A2"/>
    <property type="match status" value="1"/>
</dbReference>
<evidence type="ECO:0000256" key="1">
    <source>
        <dbReference type="ARBA" id="ARBA00004496"/>
    </source>
</evidence>
<keyword evidence="6 7" id="KW-0442">Lipid degradation</keyword>
<keyword evidence="7" id="KW-0106">Calcium</keyword>
<dbReference type="Proteomes" id="UP000472272">
    <property type="component" value="Chromosome 1"/>
</dbReference>
<accession>A0A670HVD0</accession>
<dbReference type="Ensembl" id="ENSPMRT00000003962.1">
    <property type="protein sequence ID" value="ENSPMRP00000003699.1"/>
    <property type="gene ID" value="ENSPMRG00000002554.1"/>
</dbReference>
<dbReference type="GO" id="GO:0005544">
    <property type="term" value="F:calcium-dependent phospholipid binding"/>
    <property type="evidence" value="ECO:0007669"/>
    <property type="project" value="TreeGrafter"/>
</dbReference>
<evidence type="ECO:0000256" key="3">
    <source>
        <dbReference type="ARBA" id="ARBA00022490"/>
    </source>
</evidence>
<keyword evidence="3 7" id="KW-0963">Cytoplasm</keyword>
<sequence length="654" mass="75238">CKAKVKDPWRLWGAALISLSVFPSNCYVTLHLPTASPEKFRTQTMKNSDKPVWNETFYFRIQTEIKNILQLEVCSANLTDKDDVLFVIFFDLEKVRPGTTALELFSLKPENLDVRLGYELCADEQDFLRKRKKIVADALNKLVNMRRGLFEDEVPVIAVMATGGGVRAMSGFYGHLLALQKLNLLDCISYITTASGSTWTMTDLYRNTDWSHENLEEAIKVAKSSMLKSKIDIISIDRLKYYHKELVERVKRGHLRSFTALWALVQEAFLHDKFNDSKLSEQRQALDQGQNPLPIYTAVNVKDKVSTFDFREWVDFSPYEVGFQKYGVNIRAEDFDSEFFMGKLVKKIPESRICYLEGIWTNIFCVNLMDGLYTASTTEEFWDQWAKDLAKSKSFSTDLFILACTPPTCGPGKLGEIFNDILTDRPLKGETHNFLQSLDFHKDYLQQKEFLEWRDTVLDASPNKLTPVDKSLCLIDIGFFVNTSIPPLLKPERNVDVIIMVNYDISSPFKQIRLTAKYCEEQSIPFPKVDLTEEDWKNPRECYVFSDEDNPQAPILIYFPLVCASFKEYKAPGVKRTPPEMSGCEVNLGKDSPYKTIHLTYSEEDFDRLLNLCTYNILCSEDHILQAIQHAIQKKKNICSQARKKFCHPEQGTN</sequence>
<dbReference type="PANTHER" id="PTHR10728:SF32">
    <property type="entry name" value="CYTOSOLIC PHOSPHOLIPASE A2 BETA"/>
    <property type="match status" value="1"/>
</dbReference>
<dbReference type="PROSITE" id="PS51210">
    <property type="entry name" value="PLA2C"/>
    <property type="match status" value="1"/>
</dbReference>
<dbReference type="InterPro" id="IPR002642">
    <property type="entry name" value="LysoPLipase_cat_dom"/>
</dbReference>
<keyword evidence="11" id="KW-1185">Reference proteome</keyword>
<evidence type="ECO:0000256" key="6">
    <source>
        <dbReference type="PROSITE-ProRule" id="PRU00555"/>
    </source>
</evidence>
<comment type="catalytic activity">
    <reaction evidence="7">
        <text>a 1,2-diacyl-sn-glycero-3-phosphocholine + H2O = a 1-acyl-sn-glycero-3-phosphocholine + a fatty acid + H(+)</text>
        <dbReference type="Rhea" id="RHEA:15801"/>
        <dbReference type="ChEBI" id="CHEBI:15377"/>
        <dbReference type="ChEBI" id="CHEBI:15378"/>
        <dbReference type="ChEBI" id="CHEBI:28868"/>
        <dbReference type="ChEBI" id="CHEBI:57643"/>
        <dbReference type="ChEBI" id="CHEBI:58168"/>
        <dbReference type="EC" id="3.1.1.4"/>
    </reaction>
</comment>
<dbReference type="Gene3D" id="3.40.1090.10">
    <property type="entry name" value="Cytosolic phospholipase A2 catalytic domain"/>
    <property type="match status" value="1"/>
</dbReference>
<feature type="domain" description="PLA2c" evidence="9">
    <location>
        <begin position="106"/>
        <end position="654"/>
    </location>
</feature>
<dbReference type="GeneTree" id="ENSGT01030000234606"/>
<name>A0A670HVD0_PODMU</name>
<evidence type="ECO:0000256" key="5">
    <source>
        <dbReference type="ARBA" id="ARBA00023098"/>
    </source>
</evidence>
<protein>
    <recommendedName>
        <fullName evidence="2 7">Phospholipase A2</fullName>
        <ecNumber evidence="2 7">3.1.1.4</ecNumber>
    </recommendedName>
</protein>
<evidence type="ECO:0000256" key="4">
    <source>
        <dbReference type="ARBA" id="ARBA00022801"/>
    </source>
</evidence>
<keyword evidence="7" id="KW-0479">Metal-binding</keyword>
<dbReference type="SUPFAM" id="SSF52151">
    <property type="entry name" value="FabD/lysophospholipase-like"/>
    <property type="match status" value="1"/>
</dbReference>
<dbReference type="InterPro" id="IPR000008">
    <property type="entry name" value="C2_dom"/>
</dbReference>
<dbReference type="GO" id="GO:0005829">
    <property type="term" value="C:cytosol"/>
    <property type="evidence" value="ECO:0007669"/>
    <property type="project" value="TreeGrafter"/>
</dbReference>
<keyword evidence="5 6" id="KW-0443">Lipid metabolism</keyword>
<dbReference type="PANTHER" id="PTHR10728">
    <property type="entry name" value="CYTOSOLIC PHOSPHOLIPASE A2"/>
    <property type="match status" value="1"/>
</dbReference>
<reference evidence="10" key="2">
    <citation type="submission" date="2025-08" db="UniProtKB">
        <authorList>
            <consortium name="Ensembl"/>
        </authorList>
    </citation>
    <scope>IDENTIFICATION</scope>
</reference>
<dbReference type="EC" id="3.1.1.4" evidence="2 7"/>
<dbReference type="Pfam" id="PF00168">
    <property type="entry name" value="C2"/>
    <property type="match status" value="1"/>
</dbReference>
<evidence type="ECO:0000259" key="8">
    <source>
        <dbReference type="PROSITE" id="PS50004"/>
    </source>
</evidence>
<dbReference type="Pfam" id="PF01735">
    <property type="entry name" value="PLA2_B"/>
    <property type="match status" value="1"/>
</dbReference>
<dbReference type="SMART" id="SM00022">
    <property type="entry name" value="PLAc"/>
    <property type="match status" value="1"/>
</dbReference>
<proteinExistence type="predicted"/>
<reference evidence="10 11" key="1">
    <citation type="journal article" date="2019" name="Proc. Natl. Acad. Sci. U.S.A.">
        <title>Regulatory changes in pterin and carotenoid genes underlie balanced color polymorphisms in the wall lizard.</title>
        <authorList>
            <person name="Andrade P."/>
            <person name="Pinho C."/>
            <person name="Perez I de Lanuza G."/>
            <person name="Afonso S."/>
            <person name="Brejcha J."/>
            <person name="Rubin C.J."/>
            <person name="Wallerman O."/>
            <person name="Pereira P."/>
            <person name="Sabatino S.J."/>
            <person name="Bellati A."/>
            <person name="Pellitteri-Rosa D."/>
            <person name="Bosakova Z."/>
            <person name="Bunikis I."/>
            <person name="Carretero M.A."/>
            <person name="Feiner N."/>
            <person name="Marsik P."/>
            <person name="Pauperio F."/>
            <person name="Salvi D."/>
            <person name="Soler L."/>
            <person name="While G.M."/>
            <person name="Uller T."/>
            <person name="Font E."/>
            <person name="Andersson L."/>
            <person name="Carneiro M."/>
        </authorList>
    </citation>
    <scope>NUCLEOTIDE SEQUENCE</scope>
</reference>
<dbReference type="InterPro" id="IPR016035">
    <property type="entry name" value="Acyl_Trfase/lysoPLipase"/>
</dbReference>
<evidence type="ECO:0000256" key="7">
    <source>
        <dbReference type="RuleBase" id="RU362102"/>
    </source>
</evidence>
<dbReference type="SMART" id="SM00239">
    <property type="entry name" value="C2"/>
    <property type="match status" value="1"/>
</dbReference>
<keyword evidence="4 6" id="KW-0378">Hydrolase</keyword>
<dbReference type="OMA" id="FRFHCIK"/>
<dbReference type="SUPFAM" id="SSF49562">
    <property type="entry name" value="C2 domain (Calcium/lipid-binding domain, CaLB)"/>
    <property type="match status" value="1"/>
</dbReference>
<dbReference type="InterPro" id="IPR035892">
    <property type="entry name" value="C2_domain_sf"/>
</dbReference>
<dbReference type="AlphaFoldDB" id="A0A670HVD0"/>
<dbReference type="GO" id="GO:0047498">
    <property type="term" value="F:calcium-dependent phospholipase A2 activity"/>
    <property type="evidence" value="ECO:0007669"/>
    <property type="project" value="TreeGrafter"/>
</dbReference>
<evidence type="ECO:0000313" key="10">
    <source>
        <dbReference type="Ensembl" id="ENSPMRP00000003699.1"/>
    </source>
</evidence>
<organism evidence="10 11">
    <name type="scientific">Podarcis muralis</name>
    <name type="common">Wall lizard</name>
    <name type="synonym">Lacerta muralis</name>
    <dbReference type="NCBI Taxonomy" id="64176"/>
    <lineage>
        <taxon>Eukaryota</taxon>
        <taxon>Metazoa</taxon>
        <taxon>Chordata</taxon>
        <taxon>Craniata</taxon>
        <taxon>Vertebrata</taxon>
        <taxon>Euteleostomi</taxon>
        <taxon>Lepidosauria</taxon>
        <taxon>Squamata</taxon>
        <taxon>Bifurcata</taxon>
        <taxon>Unidentata</taxon>
        <taxon>Episquamata</taxon>
        <taxon>Laterata</taxon>
        <taxon>Lacertibaenia</taxon>
        <taxon>Lacertidae</taxon>
        <taxon>Podarcis</taxon>
    </lineage>
</organism>
<evidence type="ECO:0000256" key="2">
    <source>
        <dbReference type="ARBA" id="ARBA00013278"/>
    </source>
</evidence>
<dbReference type="PROSITE" id="PS50004">
    <property type="entry name" value="C2"/>
    <property type="match status" value="1"/>
</dbReference>
<feature type="domain" description="C2" evidence="8">
    <location>
        <begin position="1"/>
        <end position="105"/>
    </location>
</feature>
<dbReference type="GO" id="GO:0005509">
    <property type="term" value="F:calcium ion binding"/>
    <property type="evidence" value="ECO:0007669"/>
    <property type="project" value="TreeGrafter"/>
</dbReference>
<dbReference type="Gene3D" id="2.60.40.150">
    <property type="entry name" value="C2 domain"/>
    <property type="match status" value="1"/>
</dbReference>
<evidence type="ECO:0000313" key="11">
    <source>
        <dbReference type="Proteomes" id="UP000472272"/>
    </source>
</evidence>
<dbReference type="GO" id="GO:0046475">
    <property type="term" value="P:glycerophospholipid catabolic process"/>
    <property type="evidence" value="ECO:0007669"/>
    <property type="project" value="TreeGrafter"/>
</dbReference>
<comment type="subcellular location">
    <subcellularLocation>
        <location evidence="1">Cytoplasm</location>
    </subcellularLocation>
</comment>
<evidence type="ECO:0000259" key="9">
    <source>
        <dbReference type="PROSITE" id="PS51210"/>
    </source>
</evidence>